<dbReference type="SUPFAM" id="SSF52980">
    <property type="entry name" value="Restriction endonuclease-like"/>
    <property type="match status" value="1"/>
</dbReference>
<keyword evidence="3" id="KW-1185">Reference proteome</keyword>
<evidence type="ECO:0000313" key="2">
    <source>
        <dbReference type="EMBL" id="MFD2248344.1"/>
    </source>
</evidence>
<dbReference type="CDD" id="cd01038">
    <property type="entry name" value="Endonuclease_DUF559"/>
    <property type="match status" value="1"/>
</dbReference>
<keyword evidence="2" id="KW-0378">Hydrolase</keyword>
<protein>
    <submittedName>
        <fullName evidence="2">Endonuclease domain-containing protein</fullName>
    </submittedName>
</protein>
<keyword evidence="2" id="KW-0255">Endonuclease</keyword>
<accession>A0ABW5D2E5</accession>
<comment type="caution">
    <text evidence="2">The sequence shown here is derived from an EMBL/GenBank/DDBJ whole genome shotgun (WGS) entry which is preliminary data.</text>
</comment>
<dbReference type="InterPro" id="IPR011335">
    <property type="entry name" value="Restrct_endonuc-II-like"/>
</dbReference>
<organism evidence="2 3">
    <name type="scientific">Pontibacter ruber</name>
    <dbReference type="NCBI Taxonomy" id="1343895"/>
    <lineage>
        <taxon>Bacteria</taxon>
        <taxon>Pseudomonadati</taxon>
        <taxon>Bacteroidota</taxon>
        <taxon>Cytophagia</taxon>
        <taxon>Cytophagales</taxon>
        <taxon>Hymenobacteraceae</taxon>
        <taxon>Pontibacter</taxon>
    </lineage>
</organism>
<name>A0ABW5D2E5_9BACT</name>
<dbReference type="InterPro" id="IPR007569">
    <property type="entry name" value="DUF559"/>
</dbReference>
<dbReference type="PANTHER" id="PTHR38590:SF1">
    <property type="entry name" value="BLL0828 PROTEIN"/>
    <property type="match status" value="1"/>
</dbReference>
<gene>
    <name evidence="2" type="ORF">ACFSKP_18905</name>
</gene>
<dbReference type="PANTHER" id="PTHR38590">
    <property type="entry name" value="BLL0828 PROTEIN"/>
    <property type="match status" value="1"/>
</dbReference>
<proteinExistence type="predicted"/>
<evidence type="ECO:0000259" key="1">
    <source>
        <dbReference type="Pfam" id="PF04480"/>
    </source>
</evidence>
<reference evidence="3" key="1">
    <citation type="journal article" date="2019" name="Int. J. Syst. Evol. Microbiol.">
        <title>The Global Catalogue of Microorganisms (GCM) 10K type strain sequencing project: providing services to taxonomists for standard genome sequencing and annotation.</title>
        <authorList>
            <consortium name="The Broad Institute Genomics Platform"/>
            <consortium name="The Broad Institute Genome Sequencing Center for Infectious Disease"/>
            <person name="Wu L."/>
            <person name="Ma J."/>
        </authorList>
    </citation>
    <scope>NUCLEOTIDE SEQUENCE [LARGE SCALE GENOMIC DNA]</scope>
    <source>
        <strain evidence="3">CGMCC 4.1782</strain>
    </source>
</reference>
<dbReference type="EMBL" id="JBHUIM010000003">
    <property type="protein sequence ID" value="MFD2248344.1"/>
    <property type="molecule type" value="Genomic_DNA"/>
</dbReference>
<dbReference type="Gene3D" id="3.40.960.10">
    <property type="entry name" value="VSR Endonuclease"/>
    <property type="match status" value="1"/>
</dbReference>
<keyword evidence="2" id="KW-0540">Nuclease</keyword>
<feature type="domain" description="DUF559" evidence="1">
    <location>
        <begin position="11"/>
        <end position="113"/>
    </location>
</feature>
<sequence>MAPNHGYNKKLQPFVKVLRVTSTKAEVRLWCEVLRNGKQGYPFLRQRPLYNYIANFLCKDLKLIIEVDGYTHNFKTEEDAERDAVLAGYGFTTLRFTDEEVMKDLPNVQRTIEVWITDRQVSIIPLPPSKGDFLDELCNTSQNQT</sequence>
<dbReference type="InterPro" id="IPR047216">
    <property type="entry name" value="Endonuclease_DUF559_bact"/>
</dbReference>
<dbReference type="GO" id="GO:0004519">
    <property type="term" value="F:endonuclease activity"/>
    <property type="evidence" value="ECO:0007669"/>
    <property type="project" value="UniProtKB-KW"/>
</dbReference>
<dbReference type="RefSeq" id="WP_250431705.1">
    <property type="nucleotide sequence ID" value="NZ_JALPRR010000004.1"/>
</dbReference>
<evidence type="ECO:0000313" key="3">
    <source>
        <dbReference type="Proteomes" id="UP001597374"/>
    </source>
</evidence>
<dbReference type="Proteomes" id="UP001597374">
    <property type="component" value="Unassembled WGS sequence"/>
</dbReference>
<dbReference type="Pfam" id="PF04480">
    <property type="entry name" value="DUF559"/>
    <property type="match status" value="1"/>
</dbReference>